<keyword evidence="2" id="KW-1185">Reference proteome</keyword>
<name>A0AAV3S3B5_LITER</name>
<proteinExistence type="predicted"/>
<evidence type="ECO:0008006" key="3">
    <source>
        <dbReference type="Google" id="ProtNLM"/>
    </source>
</evidence>
<accession>A0AAV3S3B5</accession>
<gene>
    <name evidence="1" type="ORF">LIER_34189</name>
</gene>
<dbReference type="Proteomes" id="UP001454036">
    <property type="component" value="Unassembled WGS sequence"/>
</dbReference>
<sequence>MSSTVDKLSNSIETIEEKSSRFVKSMSTTLDEWLELNKNLKLAKNLLVERFSELELKEKRFQEFHHELPSSPENTMVVHSSMVTLNKEYEKLQLQMTIQNVNHVRSQYEVGETSNRSIVPVNIVSEPKESNKKIGQRKRKSRAEVWRNYFTKIVEEDGKSKKGKCNYCSKLYHINSTPNMHHHITMGKCTVYEDIIGGNNKMLRMEPMSKKKVQIYNSSNNSDIEGFHLGNCSIKNDKILDSPPPSFQMNENHAKLLLVTKKTSEA</sequence>
<evidence type="ECO:0000313" key="2">
    <source>
        <dbReference type="Proteomes" id="UP001454036"/>
    </source>
</evidence>
<evidence type="ECO:0000313" key="1">
    <source>
        <dbReference type="EMBL" id="GAA0186901.1"/>
    </source>
</evidence>
<reference evidence="1 2" key="1">
    <citation type="submission" date="2024-01" db="EMBL/GenBank/DDBJ databases">
        <title>The complete chloroplast genome sequence of Lithospermum erythrorhizon: insights into the phylogenetic relationship among Boraginaceae species and the maternal lineages of purple gromwells.</title>
        <authorList>
            <person name="Okada T."/>
            <person name="Watanabe K."/>
        </authorList>
    </citation>
    <scope>NUCLEOTIDE SEQUENCE [LARGE SCALE GENOMIC DNA]</scope>
</reference>
<dbReference type="SMART" id="SM00614">
    <property type="entry name" value="ZnF_BED"/>
    <property type="match status" value="1"/>
</dbReference>
<dbReference type="AlphaFoldDB" id="A0AAV3S3B5"/>
<organism evidence="1 2">
    <name type="scientific">Lithospermum erythrorhizon</name>
    <name type="common">Purple gromwell</name>
    <name type="synonym">Lithospermum officinale var. erythrorhizon</name>
    <dbReference type="NCBI Taxonomy" id="34254"/>
    <lineage>
        <taxon>Eukaryota</taxon>
        <taxon>Viridiplantae</taxon>
        <taxon>Streptophyta</taxon>
        <taxon>Embryophyta</taxon>
        <taxon>Tracheophyta</taxon>
        <taxon>Spermatophyta</taxon>
        <taxon>Magnoliopsida</taxon>
        <taxon>eudicotyledons</taxon>
        <taxon>Gunneridae</taxon>
        <taxon>Pentapetalae</taxon>
        <taxon>asterids</taxon>
        <taxon>lamiids</taxon>
        <taxon>Boraginales</taxon>
        <taxon>Boraginaceae</taxon>
        <taxon>Boraginoideae</taxon>
        <taxon>Lithospermeae</taxon>
        <taxon>Lithospermum</taxon>
    </lineage>
</organism>
<comment type="caution">
    <text evidence="1">The sequence shown here is derived from an EMBL/GenBank/DDBJ whole genome shotgun (WGS) entry which is preliminary data.</text>
</comment>
<protein>
    <recommendedName>
        <fullName evidence="3">BED-type domain-containing protein</fullName>
    </recommendedName>
</protein>
<dbReference type="EMBL" id="BAABME010014154">
    <property type="protein sequence ID" value="GAA0186901.1"/>
    <property type="molecule type" value="Genomic_DNA"/>
</dbReference>